<dbReference type="eggNOG" id="ENOG502QRJE">
    <property type="taxonomic scope" value="Eukaryota"/>
</dbReference>
<accession>U4LHU8</accession>
<reference evidence="2 3" key="1">
    <citation type="journal article" date="2013" name="PLoS Genet.">
        <title>The genome and development-dependent transcriptomes of Pyronema confluens: a window into fungal evolution.</title>
        <authorList>
            <person name="Traeger S."/>
            <person name="Altegoer F."/>
            <person name="Freitag M."/>
            <person name="Gabaldon T."/>
            <person name="Kempken F."/>
            <person name="Kumar A."/>
            <person name="Marcet-Houben M."/>
            <person name="Poggeler S."/>
            <person name="Stajich J.E."/>
            <person name="Nowrousian M."/>
        </authorList>
    </citation>
    <scope>NUCLEOTIDE SEQUENCE [LARGE SCALE GENOMIC DNA]</scope>
    <source>
        <strain evidence="3">CBS 100304</strain>
        <tissue evidence="2">Vegetative mycelium</tissue>
    </source>
</reference>
<dbReference type="EMBL" id="HF935600">
    <property type="protein sequence ID" value="CCX31498.1"/>
    <property type="molecule type" value="Genomic_DNA"/>
</dbReference>
<evidence type="ECO:0000256" key="1">
    <source>
        <dbReference type="SAM" id="SignalP"/>
    </source>
</evidence>
<dbReference type="OMA" id="DEFCAIP"/>
<proteinExistence type="predicted"/>
<name>U4LHU8_PYROM</name>
<feature type="chain" id="PRO_5004651382" evidence="1">
    <location>
        <begin position="30"/>
        <end position="470"/>
    </location>
</feature>
<organism evidence="2 3">
    <name type="scientific">Pyronema omphalodes (strain CBS 100304)</name>
    <name type="common">Pyronema confluens</name>
    <dbReference type="NCBI Taxonomy" id="1076935"/>
    <lineage>
        <taxon>Eukaryota</taxon>
        <taxon>Fungi</taxon>
        <taxon>Dikarya</taxon>
        <taxon>Ascomycota</taxon>
        <taxon>Pezizomycotina</taxon>
        <taxon>Pezizomycetes</taxon>
        <taxon>Pezizales</taxon>
        <taxon>Pyronemataceae</taxon>
        <taxon>Pyronema</taxon>
    </lineage>
</organism>
<dbReference type="Proteomes" id="UP000018144">
    <property type="component" value="Unassembled WGS sequence"/>
</dbReference>
<feature type="signal peptide" evidence="1">
    <location>
        <begin position="1"/>
        <end position="29"/>
    </location>
</feature>
<dbReference type="STRING" id="1076935.U4LHU8"/>
<dbReference type="OrthoDB" id="10261782at2759"/>
<dbReference type="InterPro" id="IPR038921">
    <property type="entry name" value="YOR389W-like"/>
</dbReference>
<evidence type="ECO:0000313" key="2">
    <source>
        <dbReference type="EMBL" id="CCX31498.1"/>
    </source>
</evidence>
<sequence length="470" mass="53173">MLPSNSGILATKAMFVSLLVFLLTTLVGSNQIPFVHAEPQTSARNAAYIFSSLRGLMRQNPNTHNPNGFSISAATIPAFTTLFHARKDSGAVPKVEWLAFDSEMSYAIMGGQKGPGTWMHTYTTTRRAKVLIFDGMSAVIRRDGSMDSQMVFIYGTVATGAPTLNSGDPVWSDGPEYERAEILCAWAKDAGVEGFIRMATGFEMLWCDFGSDALKELSHLEIPSKESVSITGVPWANAAGWEWIRSASWHFENPELRVMPDYCRFFTFYSPDYTSFPSNLTTDKKLHRLEGVKAEDTDKFKTMIKETMKNNKLPCSGLDWRRVSDDVVDRFSARLQELMKANTQERAKEIAYAVIVPFMGDANVMTRCAWVPKPDNMSPQEVLLRDSVQYVLQKICALFQKVLESERLKWKEEARDMIKWLDWSEWKTCGQCAEEELCVPGPMWPVLGLMDWQEWTGPRCIKRGLVERKP</sequence>
<dbReference type="PANTHER" id="PTHR35204">
    <property type="entry name" value="YALI0A21131P"/>
    <property type="match status" value="1"/>
</dbReference>
<dbReference type="AlphaFoldDB" id="U4LHU8"/>
<protein>
    <submittedName>
        <fullName evidence="2">Similar to Uncharacterized protein YOR389W acc. no. Q08912</fullName>
    </submittedName>
</protein>
<dbReference type="PANTHER" id="PTHR35204:SF1">
    <property type="entry name" value="ENTEROTOXIN"/>
    <property type="match status" value="1"/>
</dbReference>
<gene>
    <name evidence="2" type="ORF">PCON_10847</name>
</gene>
<keyword evidence="1" id="KW-0732">Signal</keyword>
<keyword evidence="3" id="KW-1185">Reference proteome</keyword>
<evidence type="ECO:0000313" key="3">
    <source>
        <dbReference type="Proteomes" id="UP000018144"/>
    </source>
</evidence>